<evidence type="ECO:0000256" key="6">
    <source>
        <dbReference type="SAM" id="Coils"/>
    </source>
</evidence>
<evidence type="ECO:0000256" key="3">
    <source>
        <dbReference type="ARBA" id="ARBA00022777"/>
    </source>
</evidence>
<keyword evidence="4 5" id="KW-0067">ATP-binding</keyword>
<dbReference type="InterPro" id="IPR008271">
    <property type="entry name" value="Ser/Thr_kinase_AS"/>
</dbReference>
<dbReference type="Gene3D" id="1.10.510.10">
    <property type="entry name" value="Transferase(Phosphotransferase) domain 1"/>
    <property type="match status" value="1"/>
</dbReference>
<evidence type="ECO:0000259" key="7">
    <source>
        <dbReference type="PROSITE" id="PS50011"/>
    </source>
</evidence>
<evidence type="ECO:0000256" key="2">
    <source>
        <dbReference type="ARBA" id="ARBA00022741"/>
    </source>
</evidence>
<dbReference type="Pfam" id="PF00069">
    <property type="entry name" value="Pkinase"/>
    <property type="match status" value="1"/>
</dbReference>
<dbReference type="InterPro" id="IPR011990">
    <property type="entry name" value="TPR-like_helical_dom_sf"/>
</dbReference>
<feature type="coiled-coil region" evidence="6">
    <location>
        <begin position="413"/>
        <end position="440"/>
    </location>
</feature>
<dbReference type="SMART" id="SM00220">
    <property type="entry name" value="S_TKc"/>
    <property type="match status" value="1"/>
</dbReference>
<dbReference type="GO" id="GO:0005524">
    <property type="term" value="F:ATP binding"/>
    <property type="evidence" value="ECO:0007669"/>
    <property type="project" value="UniProtKB-UniRule"/>
</dbReference>
<dbReference type="InterPro" id="IPR000719">
    <property type="entry name" value="Prot_kinase_dom"/>
</dbReference>
<dbReference type="SUPFAM" id="SSF48452">
    <property type="entry name" value="TPR-like"/>
    <property type="match status" value="1"/>
</dbReference>
<accession>A0A518BRB6</accession>
<evidence type="ECO:0000313" key="9">
    <source>
        <dbReference type="Proteomes" id="UP000316921"/>
    </source>
</evidence>
<dbReference type="SUPFAM" id="SSF56112">
    <property type="entry name" value="Protein kinase-like (PK-like)"/>
    <property type="match status" value="1"/>
</dbReference>
<name>A0A518BRB6_9BACT</name>
<dbReference type="EC" id="2.7.11.1" evidence="8"/>
<keyword evidence="1 8" id="KW-0808">Transferase</keyword>
<evidence type="ECO:0000313" key="8">
    <source>
        <dbReference type="EMBL" id="QDU69506.1"/>
    </source>
</evidence>
<dbReference type="EMBL" id="CP036287">
    <property type="protein sequence ID" value="QDU69506.1"/>
    <property type="molecule type" value="Genomic_DNA"/>
</dbReference>
<reference evidence="8 9" key="1">
    <citation type="submission" date="2019-02" db="EMBL/GenBank/DDBJ databases">
        <title>Deep-cultivation of Planctomycetes and their phenomic and genomic characterization uncovers novel biology.</title>
        <authorList>
            <person name="Wiegand S."/>
            <person name="Jogler M."/>
            <person name="Boedeker C."/>
            <person name="Pinto D."/>
            <person name="Vollmers J."/>
            <person name="Rivas-Marin E."/>
            <person name="Kohn T."/>
            <person name="Peeters S.H."/>
            <person name="Heuer A."/>
            <person name="Rast P."/>
            <person name="Oberbeckmann S."/>
            <person name="Bunk B."/>
            <person name="Jeske O."/>
            <person name="Meyerdierks A."/>
            <person name="Storesund J.E."/>
            <person name="Kallscheuer N."/>
            <person name="Luecker S."/>
            <person name="Lage O.M."/>
            <person name="Pohl T."/>
            <person name="Merkel B.J."/>
            <person name="Hornburger P."/>
            <person name="Mueller R.-W."/>
            <person name="Bruemmer F."/>
            <person name="Labrenz M."/>
            <person name="Spormann A.M."/>
            <person name="Op den Camp H."/>
            <person name="Overmann J."/>
            <person name="Amann R."/>
            <person name="Jetten M.S.M."/>
            <person name="Mascher T."/>
            <person name="Medema M.H."/>
            <person name="Devos D.P."/>
            <person name="Kaster A.-K."/>
            <person name="Ovreas L."/>
            <person name="Rohde M."/>
            <person name="Galperin M.Y."/>
            <person name="Jogler C."/>
        </authorList>
    </citation>
    <scope>NUCLEOTIDE SEQUENCE [LARGE SCALE GENOMIC DNA]</scope>
    <source>
        <strain evidence="8 9">Pla133</strain>
    </source>
</reference>
<dbReference type="GO" id="GO:0004674">
    <property type="term" value="F:protein serine/threonine kinase activity"/>
    <property type="evidence" value="ECO:0007669"/>
    <property type="project" value="UniProtKB-EC"/>
</dbReference>
<proteinExistence type="predicted"/>
<dbReference type="PROSITE" id="PS00107">
    <property type="entry name" value="PROTEIN_KINASE_ATP"/>
    <property type="match status" value="1"/>
</dbReference>
<dbReference type="PANTHER" id="PTHR43289:SF6">
    <property type="entry name" value="SERINE_THREONINE-PROTEIN KINASE NEKL-3"/>
    <property type="match status" value="1"/>
</dbReference>
<dbReference type="AlphaFoldDB" id="A0A518BRB6"/>
<evidence type="ECO:0000256" key="5">
    <source>
        <dbReference type="PROSITE-ProRule" id="PRU10141"/>
    </source>
</evidence>
<sequence length="925" mass="100509">MLECLELLESGAPGGLEAFLAAHPEQAPELRRRIEPLARAGLLTEVEPDVPERLGDFRILDTLGGGGMGIVYRARQESLDREVALKLIRPDQLAFPEARARFRREVEVVAKLQHPGIVPVYAFGEERGTPYLAMERVIGLTLAEVLAELAGRDPARLEAADLASALRAALDRRGHGAVEVAASPFFTGTWAAACARIVAEVARAVEHAHKSGVLHRDLKPSNILLTADGRALLFDFGLSSSDWVDDLTRSGSILGSLPYMAPEQVSGGVADRRSDVYGLGVTLYELLCLRAPFEGGRAVELRERILAGDRAPVRAVNSSVPRDIDVVCQVAMDGDPARRYQSAQALAADLENFLGRRPITVRPAGPGLRLRRWAQRNPARAVAAVLAVLLIVGVPTGFAIQRGIANERLGLLYSRAEEQRLRAEANLDQAVEAIVELVREVGHESLDGVPGVERVREQILADAQARLEALMPQLSEDSAALANRARLARELGEVVVILGRPQDALVHFDRSIEAYQALGERGGSTSVDWDLGVALNSRAAQLALLGRNAEMDEDLARSIELLRRARSAEPQNTELSSDLALVLRHRGGRYLGRGEVELARPLLEESLGLLDDLLAESPGDWQLGRDVSYVLSDLQSLETRFGDAERGARLEVRVRALFEQQVAQRPEEPEPRRALIGLLVATSGQPQSFEDVAGCVADARRGLELTEQFLAERPYDARVRTSKLLLTMNLGLMLSYLGREDEALQAQLDAIVLARAAHASSGTLDDLDTLGRALGMHSSQLMGMGRSAEAAAALAESLECWDLILASDPDNAMARYVRGRATLDLADCRLMGREEVNLAQVEGEAREYLGGDASVDYELASLHCTRLRVSAGEVLPADLDRAFEHLDAAIRAGYVLGESMDEATELAEMRDDPRWAELAARSSDG</sequence>
<gene>
    <name evidence="8" type="primary">prkC_14</name>
    <name evidence="8" type="ORF">Pla133_46260</name>
</gene>
<feature type="binding site" evidence="5">
    <location>
        <position position="86"/>
    </location>
    <ligand>
        <name>ATP</name>
        <dbReference type="ChEBI" id="CHEBI:30616"/>
    </ligand>
</feature>
<keyword evidence="6" id="KW-0175">Coiled coil</keyword>
<dbReference type="CDD" id="cd14014">
    <property type="entry name" value="STKc_PknB_like"/>
    <property type="match status" value="1"/>
</dbReference>
<organism evidence="8 9">
    <name type="scientific">Engelhardtia mirabilis</name>
    <dbReference type="NCBI Taxonomy" id="2528011"/>
    <lineage>
        <taxon>Bacteria</taxon>
        <taxon>Pseudomonadati</taxon>
        <taxon>Planctomycetota</taxon>
        <taxon>Planctomycetia</taxon>
        <taxon>Planctomycetia incertae sedis</taxon>
        <taxon>Engelhardtia</taxon>
    </lineage>
</organism>
<protein>
    <submittedName>
        <fullName evidence="8">Serine/threonine-protein kinase PrkC</fullName>
        <ecNumber evidence="8">2.7.11.1</ecNumber>
    </submittedName>
</protein>
<dbReference type="Proteomes" id="UP000316921">
    <property type="component" value="Chromosome"/>
</dbReference>
<evidence type="ECO:0000256" key="4">
    <source>
        <dbReference type="ARBA" id="ARBA00022840"/>
    </source>
</evidence>
<dbReference type="Gene3D" id="3.30.200.20">
    <property type="entry name" value="Phosphorylase Kinase, domain 1"/>
    <property type="match status" value="1"/>
</dbReference>
<dbReference type="PROSITE" id="PS50011">
    <property type="entry name" value="PROTEIN_KINASE_DOM"/>
    <property type="match status" value="1"/>
</dbReference>
<evidence type="ECO:0000256" key="1">
    <source>
        <dbReference type="ARBA" id="ARBA00022679"/>
    </source>
</evidence>
<dbReference type="KEGG" id="pbap:Pla133_46260"/>
<dbReference type="PANTHER" id="PTHR43289">
    <property type="entry name" value="MITOGEN-ACTIVATED PROTEIN KINASE KINASE KINASE 20-RELATED"/>
    <property type="match status" value="1"/>
</dbReference>
<keyword evidence="3 8" id="KW-0418">Kinase</keyword>
<keyword evidence="9" id="KW-1185">Reference proteome</keyword>
<dbReference type="InterPro" id="IPR011009">
    <property type="entry name" value="Kinase-like_dom_sf"/>
</dbReference>
<keyword evidence="2 5" id="KW-0547">Nucleotide-binding</keyword>
<feature type="domain" description="Protein kinase" evidence="7">
    <location>
        <begin position="57"/>
        <end position="354"/>
    </location>
</feature>
<dbReference type="PROSITE" id="PS00108">
    <property type="entry name" value="PROTEIN_KINASE_ST"/>
    <property type="match status" value="1"/>
</dbReference>
<dbReference type="InterPro" id="IPR017441">
    <property type="entry name" value="Protein_kinase_ATP_BS"/>
</dbReference>
<dbReference type="Gene3D" id="1.25.40.10">
    <property type="entry name" value="Tetratricopeptide repeat domain"/>
    <property type="match status" value="2"/>
</dbReference>